<dbReference type="GO" id="GO:0008448">
    <property type="term" value="F:N-acetylglucosamine-6-phosphate deacetylase activity"/>
    <property type="evidence" value="ECO:0007669"/>
    <property type="project" value="UniProtKB-UniRule"/>
</dbReference>
<dbReference type="SUPFAM" id="SSF51556">
    <property type="entry name" value="Metallo-dependent hydrolases"/>
    <property type="match status" value="1"/>
</dbReference>
<keyword evidence="11" id="KW-1185">Reference proteome</keyword>
<accession>A0A939DL88</accession>
<dbReference type="Proteomes" id="UP000664654">
    <property type="component" value="Unassembled WGS sequence"/>
</dbReference>
<dbReference type="EMBL" id="JAFKCV010000002">
    <property type="protein sequence ID" value="MBN7824230.1"/>
    <property type="molecule type" value="Genomic_DNA"/>
</dbReference>
<feature type="binding site" evidence="7">
    <location>
        <position position="220"/>
    </location>
    <ligand>
        <name>substrate</name>
    </ligand>
</feature>
<proteinExistence type="inferred from homology"/>
<feature type="binding site" evidence="8">
    <location>
        <position position="209"/>
    </location>
    <ligand>
        <name>Zn(2+)</name>
        <dbReference type="ChEBI" id="CHEBI:29105"/>
    </ligand>
</feature>
<evidence type="ECO:0000256" key="4">
    <source>
        <dbReference type="ARBA" id="ARBA00023277"/>
    </source>
</evidence>
<keyword evidence="2 8" id="KW-0479">Metal-binding</keyword>
<dbReference type="EC" id="3.5.1.25" evidence="5"/>
<feature type="binding site" evidence="7">
    <location>
        <begin position="299"/>
        <end position="301"/>
    </location>
    <ligand>
        <name>substrate</name>
    </ligand>
</feature>
<dbReference type="Gene3D" id="3.20.20.140">
    <property type="entry name" value="Metal-dependent hydrolases"/>
    <property type="match status" value="1"/>
</dbReference>
<dbReference type="AlphaFoldDB" id="A0A939DL88"/>
<feature type="binding site" evidence="8">
    <location>
        <position position="188"/>
    </location>
    <ligand>
        <name>Zn(2+)</name>
        <dbReference type="ChEBI" id="CHEBI:29105"/>
    </ligand>
</feature>
<evidence type="ECO:0000256" key="8">
    <source>
        <dbReference type="PIRSR" id="PIRSR038994-3"/>
    </source>
</evidence>
<dbReference type="InterPro" id="IPR032466">
    <property type="entry name" value="Metal_Hydrolase"/>
</dbReference>
<evidence type="ECO:0000313" key="11">
    <source>
        <dbReference type="Proteomes" id="UP000664654"/>
    </source>
</evidence>
<name>A0A939DL88_9ALTE</name>
<dbReference type="GO" id="GO:0046872">
    <property type="term" value="F:metal ion binding"/>
    <property type="evidence" value="ECO:0007669"/>
    <property type="project" value="UniProtKB-KW"/>
</dbReference>
<dbReference type="InterPro" id="IPR011059">
    <property type="entry name" value="Metal-dep_hydrolase_composite"/>
</dbReference>
<feature type="domain" description="Amidohydrolase-related" evidence="9">
    <location>
        <begin position="47"/>
        <end position="370"/>
    </location>
</feature>
<dbReference type="SUPFAM" id="SSF51338">
    <property type="entry name" value="Composite domain of metallo-dependent hydrolases"/>
    <property type="match status" value="1"/>
</dbReference>
<comment type="cofactor">
    <cofactor evidence="8">
        <name>a divalent metal cation</name>
        <dbReference type="ChEBI" id="CHEBI:60240"/>
    </cofactor>
    <text evidence="8">Binds 1 divalent metal cation per subunit.</text>
</comment>
<feature type="active site" description="Proton donor/acceptor" evidence="6">
    <location>
        <position position="266"/>
    </location>
</feature>
<dbReference type="NCBIfam" id="TIGR00221">
    <property type="entry name" value="nagA"/>
    <property type="match status" value="1"/>
</dbReference>
<keyword evidence="4 5" id="KW-0119">Carbohydrate metabolism</keyword>
<evidence type="ECO:0000256" key="2">
    <source>
        <dbReference type="ARBA" id="ARBA00022723"/>
    </source>
</evidence>
<evidence type="ECO:0000256" key="1">
    <source>
        <dbReference type="ARBA" id="ARBA00010716"/>
    </source>
</evidence>
<reference evidence="10" key="1">
    <citation type="submission" date="2021-03" db="EMBL/GenBank/DDBJ databases">
        <title>novel species isolated from a fishpond in China.</title>
        <authorList>
            <person name="Lu H."/>
            <person name="Cai Z."/>
        </authorList>
    </citation>
    <scope>NUCLEOTIDE SEQUENCE</scope>
    <source>
        <strain evidence="10">JCM 30855</strain>
    </source>
</reference>
<feature type="binding site" evidence="7">
    <location>
        <begin position="212"/>
        <end position="213"/>
    </location>
    <ligand>
        <name>substrate</name>
    </ligand>
</feature>
<dbReference type="RefSeq" id="WP_206572356.1">
    <property type="nucleotide sequence ID" value="NZ_JAFKCV010000002.1"/>
</dbReference>
<evidence type="ECO:0000256" key="6">
    <source>
        <dbReference type="PIRSR" id="PIRSR038994-1"/>
    </source>
</evidence>
<feature type="binding site" evidence="7">
    <location>
        <position position="243"/>
    </location>
    <ligand>
        <name>substrate</name>
    </ligand>
</feature>
<keyword evidence="3 5" id="KW-0378">Hydrolase</keyword>
<dbReference type="GO" id="GO:0006046">
    <property type="term" value="P:N-acetylglucosamine catabolic process"/>
    <property type="evidence" value="ECO:0007669"/>
    <property type="project" value="TreeGrafter"/>
</dbReference>
<evidence type="ECO:0000256" key="7">
    <source>
        <dbReference type="PIRSR" id="PIRSR038994-2"/>
    </source>
</evidence>
<dbReference type="PANTHER" id="PTHR11113:SF14">
    <property type="entry name" value="N-ACETYLGLUCOSAMINE-6-PHOSPHATE DEACETYLASE"/>
    <property type="match status" value="1"/>
</dbReference>
<gene>
    <name evidence="10" type="primary">nagA</name>
    <name evidence="10" type="ORF">J0A66_03220</name>
</gene>
<organism evidence="10 11">
    <name type="scientific">Bowmanella dokdonensis</name>
    <dbReference type="NCBI Taxonomy" id="751969"/>
    <lineage>
        <taxon>Bacteria</taxon>
        <taxon>Pseudomonadati</taxon>
        <taxon>Pseudomonadota</taxon>
        <taxon>Gammaproteobacteria</taxon>
        <taxon>Alteromonadales</taxon>
        <taxon>Alteromonadaceae</taxon>
        <taxon>Bowmanella</taxon>
    </lineage>
</organism>
<evidence type="ECO:0000256" key="5">
    <source>
        <dbReference type="PIRNR" id="PIRNR038994"/>
    </source>
</evidence>
<dbReference type="PANTHER" id="PTHR11113">
    <property type="entry name" value="N-ACETYLGLUCOSAMINE-6-PHOSPHATE DEACETYLASE"/>
    <property type="match status" value="1"/>
</dbReference>
<dbReference type="CDD" id="cd00854">
    <property type="entry name" value="NagA"/>
    <property type="match status" value="1"/>
</dbReference>
<dbReference type="Pfam" id="PF01979">
    <property type="entry name" value="Amidohydro_1"/>
    <property type="match status" value="1"/>
</dbReference>
<feature type="binding site" evidence="7">
    <location>
        <position position="135"/>
    </location>
    <ligand>
        <name>substrate</name>
    </ligand>
</feature>
<evidence type="ECO:0000259" key="9">
    <source>
        <dbReference type="Pfam" id="PF01979"/>
    </source>
</evidence>
<comment type="caution">
    <text evidence="10">The sequence shown here is derived from an EMBL/GenBank/DDBJ whole genome shotgun (WGS) entry which is preliminary data.</text>
</comment>
<evidence type="ECO:0000256" key="3">
    <source>
        <dbReference type="ARBA" id="ARBA00022801"/>
    </source>
</evidence>
<dbReference type="Gene3D" id="2.30.40.10">
    <property type="entry name" value="Urease, subunit C, domain 1"/>
    <property type="match status" value="1"/>
</dbReference>
<protein>
    <recommendedName>
        <fullName evidence="5">N-acetylgalactosamine-6-phosphate deacetylase</fullName>
        <ecNumber evidence="5">3.5.1.25</ecNumber>
    </recommendedName>
    <alternativeName>
        <fullName evidence="5">N-acetylglucosamine-6-phosphate deacetylase</fullName>
    </alternativeName>
</protein>
<comment type="similarity">
    <text evidence="1 5">Belongs to the metallo-dependent hydrolases superfamily. NagA family.</text>
</comment>
<dbReference type="InterPro" id="IPR003764">
    <property type="entry name" value="GlcNAc_6-P_deAcase"/>
</dbReference>
<sequence>MPVSYRPSLFFDGEQFHQDPCITIEDNQVLSLEPRAGAQIVELDGLLAPGFVDVQVNGGGGVLFNQAPMPGTFETMVRAHVRFGTTAMLPTLITDGLGVIQQAADAMAQAITDKMPGVLGIHFEGPHLSEPKKGIHRQQFIRPISDAELEQFCRQDLGKVLVTLAPENVPPDVIRELVSKGVKVCLGHSNADVDKVLAAIEAGADGFTHLFNAMSAMTSRAPGMVGAALASDSYCGLIVDHYHVHPVSAKAAIKAKGIERIMLVTDAMAHVGAQMDELPFFDTRIRRDGDKLTIPGGTLAGSALDMASAVRNCHRDLGFDLSKTLQMAALTPASYLGLDKQIGKLKPGYRADMVLLDEQQQVKQCWIGGEECISVALT</sequence>
<comment type="catalytic activity">
    <reaction evidence="5">
        <text>N-acetyl-D-glucosamine 6-phosphate + H2O = D-glucosamine 6-phosphate + acetate</text>
        <dbReference type="Rhea" id="RHEA:22936"/>
        <dbReference type="ChEBI" id="CHEBI:15377"/>
        <dbReference type="ChEBI" id="CHEBI:30089"/>
        <dbReference type="ChEBI" id="CHEBI:57513"/>
        <dbReference type="ChEBI" id="CHEBI:58725"/>
        <dbReference type="EC" id="3.5.1.25"/>
    </reaction>
</comment>
<dbReference type="PIRSF" id="PIRSF038994">
    <property type="entry name" value="NagA"/>
    <property type="match status" value="1"/>
</dbReference>
<evidence type="ECO:0000313" key="10">
    <source>
        <dbReference type="EMBL" id="MBN7824230.1"/>
    </source>
</evidence>
<dbReference type="InterPro" id="IPR006680">
    <property type="entry name" value="Amidohydro-rel"/>
</dbReference>
<feature type="binding site" evidence="8">
    <location>
        <position position="124"/>
    </location>
    <ligand>
        <name>Zn(2+)</name>
        <dbReference type="ChEBI" id="CHEBI:29105"/>
    </ligand>
</feature>